<name>A0A068NRK1_FIMGI</name>
<protein>
    <submittedName>
        <fullName evidence="1">Uncharacterized protein</fullName>
    </submittedName>
</protein>
<dbReference type="AlphaFoldDB" id="A0A068NRK1"/>
<dbReference type="KEGG" id="fgi:OP10G_2629"/>
<dbReference type="Proteomes" id="UP000027982">
    <property type="component" value="Chromosome"/>
</dbReference>
<gene>
    <name evidence="1" type="ORF">OP10G_2629</name>
</gene>
<sequence length="90" mass="9833">MRLEVTISDQLYSQAQRVAVEIGVSLDRFVSEAVELRLEDEPSGPKVTPELVAALRKAKADVEAGNGRTMAQVEESLAAKRAAWLQANPR</sequence>
<reference evidence="1 2" key="1">
    <citation type="journal article" date="2014" name="PLoS ONE">
        <title>The first complete genome sequence of the class fimbriimonadia in the phylum armatimonadetes.</title>
        <authorList>
            <person name="Hu Z.Y."/>
            <person name="Wang Y.Z."/>
            <person name="Im W.T."/>
            <person name="Wang S.Y."/>
            <person name="Zhao G.P."/>
            <person name="Zheng H.J."/>
            <person name="Quan Z.X."/>
        </authorList>
    </citation>
    <scope>NUCLEOTIDE SEQUENCE [LARGE SCALE GENOMIC DNA]</scope>
    <source>
        <strain evidence="1">Gsoil 348</strain>
    </source>
</reference>
<dbReference type="HOGENOM" id="CLU_2436448_0_0_0"/>
<keyword evidence="2" id="KW-1185">Reference proteome</keyword>
<dbReference type="EMBL" id="CP007139">
    <property type="protein sequence ID" value="AIE85997.1"/>
    <property type="molecule type" value="Genomic_DNA"/>
</dbReference>
<accession>A0A068NRK1</accession>
<dbReference type="RefSeq" id="WP_025225456.1">
    <property type="nucleotide sequence ID" value="NZ_CP007139.1"/>
</dbReference>
<evidence type="ECO:0000313" key="1">
    <source>
        <dbReference type="EMBL" id="AIE85997.1"/>
    </source>
</evidence>
<organism evidence="1 2">
    <name type="scientific">Fimbriimonas ginsengisoli Gsoil 348</name>
    <dbReference type="NCBI Taxonomy" id="661478"/>
    <lineage>
        <taxon>Bacteria</taxon>
        <taxon>Bacillati</taxon>
        <taxon>Armatimonadota</taxon>
        <taxon>Fimbriimonadia</taxon>
        <taxon>Fimbriimonadales</taxon>
        <taxon>Fimbriimonadaceae</taxon>
        <taxon>Fimbriimonas</taxon>
    </lineage>
</organism>
<dbReference type="STRING" id="661478.OP10G_2629"/>
<evidence type="ECO:0000313" key="2">
    <source>
        <dbReference type="Proteomes" id="UP000027982"/>
    </source>
</evidence>
<proteinExistence type="predicted"/>